<dbReference type="GO" id="GO:0042026">
    <property type="term" value="P:protein refolding"/>
    <property type="evidence" value="ECO:0007669"/>
    <property type="project" value="InterPro"/>
</dbReference>
<organism evidence="3">
    <name type="scientific">Brassica cretica</name>
    <name type="common">Mustard</name>
    <dbReference type="NCBI Taxonomy" id="69181"/>
    <lineage>
        <taxon>Eukaryota</taxon>
        <taxon>Viridiplantae</taxon>
        <taxon>Streptophyta</taxon>
        <taxon>Embryophyta</taxon>
        <taxon>Tracheophyta</taxon>
        <taxon>Spermatophyta</taxon>
        <taxon>Magnoliopsida</taxon>
        <taxon>eudicotyledons</taxon>
        <taxon>Gunneridae</taxon>
        <taxon>Pentapetalae</taxon>
        <taxon>rosids</taxon>
        <taxon>malvids</taxon>
        <taxon>Brassicales</taxon>
        <taxon>Brassicaceae</taxon>
        <taxon>Brassiceae</taxon>
        <taxon>Brassica</taxon>
    </lineage>
</organism>
<sequence length="75" mass="8097">MLDEMPNPLFSFSCVVYIELEDPLENVGVKLVRQAGAKTNDLAGDGSTTSIVLAHGLITESIKVHIPIMTNLDDV</sequence>
<dbReference type="InterPro" id="IPR027413">
    <property type="entry name" value="GROEL-like_equatorial_sf"/>
</dbReference>
<dbReference type="PANTHER" id="PTHR45633">
    <property type="entry name" value="60 KDA HEAT SHOCK PROTEIN, MITOCHONDRIAL"/>
    <property type="match status" value="1"/>
</dbReference>
<accession>A0A8S9FLD6</accession>
<evidence type="ECO:0000256" key="1">
    <source>
        <dbReference type="ARBA" id="ARBA00006607"/>
    </source>
</evidence>
<dbReference type="GO" id="GO:0140662">
    <property type="term" value="F:ATP-dependent protein folding chaperone"/>
    <property type="evidence" value="ECO:0007669"/>
    <property type="project" value="InterPro"/>
</dbReference>
<proteinExistence type="inferred from homology"/>
<comment type="similarity">
    <text evidence="1">Belongs to the chaperonin (HSP60) family.</text>
</comment>
<comment type="caution">
    <text evidence="3">The sequence shown here is derived from an EMBL/GenBank/DDBJ whole genome shotgun (WGS) entry which is preliminary data.</text>
</comment>
<name>A0A8S9FLD6_BRACR</name>
<evidence type="ECO:0000313" key="3">
    <source>
        <dbReference type="EMBL" id="KAF2533869.1"/>
    </source>
</evidence>
<dbReference type="Gene3D" id="1.10.560.10">
    <property type="entry name" value="GroEL-like equatorial domain"/>
    <property type="match status" value="1"/>
</dbReference>
<dbReference type="InterPro" id="IPR001844">
    <property type="entry name" value="Cpn60/GroEL"/>
</dbReference>
<dbReference type="EMBL" id="QGKY02002305">
    <property type="protein sequence ID" value="KAF2533869.1"/>
    <property type="molecule type" value="Genomic_DNA"/>
</dbReference>
<dbReference type="AlphaFoldDB" id="A0A8S9FLD6"/>
<evidence type="ECO:0000256" key="2">
    <source>
        <dbReference type="ARBA" id="ARBA00023186"/>
    </source>
</evidence>
<protein>
    <submittedName>
        <fullName evidence="3">Uncharacterized protein</fullName>
    </submittedName>
</protein>
<dbReference type="SUPFAM" id="SSF48592">
    <property type="entry name" value="GroEL equatorial domain-like"/>
    <property type="match status" value="1"/>
</dbReference>
<reference evidence="3" key="1">
    <citation type="submission" date="2019-12" db="EMBL/GenBank/DDBJ databases">
        <title>Genome sequencing and annotation of Brassica cretica.</title>
        <authorList>
            <person name="Studholme D.J."/>
            <person name="Sarris P.F."/>
        </authorList>
    </citation>
    <scope>NUCLEOTIDE SEQUENCE</scope>
    <source>
        <strain evidence="3">PFS-102/07</strain>
        <tissue evidence="3">Leaf</tissue>
    </source>
</reference>
<gene>
    <name evidence="3" type="ORF">F2Q70_00030781</name>
</gene>
<keyword evidence="2" id="KW-0143">Chaperone</keyword>